<dbReference type="InterPro" id="IPR001611">
    <property type="entry name" value="Leu-rich_rpt"/>
</dbReference>
<keyword evidence="3" id="KW-0677">Repeat</keyword>
<dbReference type="InterPro" id="IPR003593">
    <property type="entry name" value="AAA+_ATPase"/>
</dbReference>
<evidence type="ECO:0000256" key="4">
    <source>
        <dbReference type="ARBA" id="ARBA00022741"/>
    </source>
</evidence>
<evidence type="ECO:0000256" key="1">
    <source>
        <dbReference type="ARBA" id="ARBA00008894"/>
    </source>
</evidence>
<dbReference type="GO" id="GO:0005524">
    <property type="term" value="F:ATP binding"/>
    <property type="evidence" value="ECO:0007669"/>
    <property type="project" value="UniProtKB-KW"/>
</dbReference>
<dbReference type="InterPro" id="IPR032675">
    <property type="entry name" value="LRR_dom_sf"/>
</dbReference>
<keyword evidence="5" id="KW-0611">Plant defense</keyword>
<dbReference type="FunFam" id="3.40.50.300:FF:001091">
    <property type="entry name" value="Probable disease resistance protein At1g61300"/>
    <property type="match status" value="1"/>
</dbReference>
<dbReference type="InterPro" id="IPR050905">
    <property type="entry name" value="Plant_NBS-LRR"/>
</dbReference>
<keyword evidence="10" id="KW-1185">Reference proteome</keyword>
<sequence>MNRGSPVMDVRSNYANDEEIRNLKRKVEELDDKDAVIKEQMEIESAASSLRKKPRILVDRWLKETERARNNFQIIGQANAETFPPKEQVEKLTREVEELIGKTLPQPLLIEERDAKGVKLLERKLTGEGIHRNIELIWDRLKENHACKLGIYGMGGVGKTTIMMHIHNRLLEDATFDGVVFITVSQDFSIKKLQSDIWKALKCGVMEDEDEKKRAAILSEHLERKKNCVLILDDVWEHLDLEEVGIPIRAHGFKFVLTTRSFDVCCQMHCQEKIKIKPLSQIEAESLFLEELGSEVPLNSETKAIVKSIVEECAGLPIGVITMARSMRGVTDMFEWRDSLVKLEESSKGQTDMEKKVLMNLKFSYDRLGNSNVQQCFLSCALYPEDRLIDKFELVEFFIDQGLIGGLNTRREQCDRGLTILNKLGNVCLLEDHHSKMKMHDLIRDMALHIMSATSIVKAGKWLKSIPSEEYWTDALEKVSLMESRISEIPLNMSQNCPKLSTLLLNGSLLEDAVLSGSFFKQLCGLKVLNLSDCELTELPNSISDLVNLRALLLRGCWRLCHIPYLGKLTSLRKLDVGGCSELKEVPEGLEILVNLRYLDLRCSPIVELPERVDLCCSSIVELPERVLGGLLNLQHLKVYFLDEQDMTKLRALETLECSFKDANNFNKCVRVIEQSNPRCYYYLRYYLYKDEIYYDEEDRDITQIENLEREVKIWGWDHAIVSVGGECTGIFILIPQDVQKMKMILCDGITNLSSIGPLEYLEELYIYYSENLGVLYGGEDKEVIDIPALAPRLFSSLRVLEIYNCPKLKYLFGHVFKSILPHLRRIDIDSCEEMVGIIAAVTSPPPHPLPFFPSLKHISIRGCNKMKRAVESEWMPHFPILRRIVVCACKKMEEIIGGPPPYSPDEQISLESLEVSHCDNMRKLLTYEWLLHLRNLQSIEVASCKGMVELISGAGQGQEGSITTSVNNTPSSFQPSSISLPKLECLKLRDLHQLKSIYEAPISCDFMKRLDVCRCPELKRIPLQLRLCEIEELPHIWMHEEENWKTLVWDHPDAQAILRPYLRKGPDWLPNAIG</sequence>
<dbReference type="InterPro" id="IPR002182">
    <property type="entry name" value="NB-ARC"/>
</dbReference>
<dbReference type="Gene3D" id="1.10.8.430">
    <property type="entry name" value="Helical domain of apoptotic protease-activating factors"/>
    <property type="match status" value="1"/>
</dbReference>
<dbReference type="Pfam" id="PF00931">
    <property type="entry name" value="NB-ARC"/>
    <property type="match status" value="1"/>
</dbReference>
<dbReference type="SMART" id="SM00382">
    <property type="entry name" value="AAA"/>
    <property type="match status" value="1"/>
</dbReference>
<dbReference type="Gene3D" id="3.40.50.300">
    <property type="entry name" value="P-loop containing nucleotide triphosphate hydrolases"/>
    <property type="match status" value="1"/>
</dbReference>
<proteinExistence type="inferred from homology"/>
<accession>A0ABD3K097</accession>
<dbReference type="GO" id="GO:0006952">
    <property type="term" value="P:defense response"/>
    <property type="evidence" value="ECO:0007669"/>
    <property type="project" value="UniProtKB-KW"/>
</dbReference>
<dbReference type="PANTHER" id="PTHR33463:SF179">
    <property type="entry name" value="NB-ARC DOMAIN-CONTAINING PROTEIN"/>
    <property type="match status" value="1"/>
</dbReference>
<dbReference type="SUPFAM" id="SSF52540">
    <property type="entry name" value="P-loop containing nucleoside triphosphate hydrolases"/>
    <property type="match status" value="1"/>
</dbReference>
<evidence type="ECO:0000256" key="5">
    <source>
        <dbReference type="ARBA" id="ARBA00022821"/>
    </source>
</evidence>
<reference evidence="9 10" key="1">
    <citation type="submission" date="2024-11" db="EMBL/GenBank/DDBJ databases">
        <title>Chromosome-level genome assembly of Eucalyptus globulus Labill. provides insights into its genome evolution.</title>
        <authorList>
            <person name="Li X."/>
        </authorList>
    </citation>
    <scope>NUCLEOTIDE SEQUENCE [LARGE SCALE GENOMIC DNA]</scope>
    <source>
        <strain evidence="9">CL2024</strain>
        <tissue evidence="9">Fresh tender leaves</tissue>
    </source>
</reference>
<dbReference type="InterPro" id="IPR036388">
    <property type="entry name" value="WH-like_DNA-bd_sf"/>
</dbReference>
<dbReference type="SUPFAM" id="SSF52058">
    <property type="entry name" value="L domain-like"/>
    <property type="match status" value="1"/>
</dbReference>
<evidence type="ECO:0000313" key="10">
    <source>
        <dbReference type="Proteomes" id="UP001634007"/>
    </source>
</evidence>
<dbReference type="InterPro" id="IPR057135">
    <property type="entry name" value="At4g27190-like_LRR"/>
</dbReference>
<evidence type="ECO:0000259" key="8">
    <source>
        <dbReference type="SMART" id="SM00382"/>
    </source>
</evidence>
<keyword evidence="4" id="KW-0547">Nucleotide-binding</keyword>
<dbReference type="Pfam" id="PF00560">
    <property type="entry name" value="LRR_1"/>
    <property type="match status" value="1"/>
</dbReference>
<dbReference type="EMBL" id="JBJKBG010000006">
    <property type="protein sequence ID" value="KAL3733546.1"/>
    <property type="molecule type" value="Genomic_DNA"/>
</dbReference>
<dbReference type="Pfam" id="PF23247">
    <property type="entry name" value="LRR_RPS2"/>
    <property type="match status" value="1"/>
</dbReference>
<dbReference type="Pfam" id="PF23559">
    <property type="entry name" value="WHD_DRP"/>
    <property type="match status" value="1"/>
</dbReference>
<evidence type="ECO:0000256" key="7">
    <source>
        <dbReference type="SAM" id="Coils"/>
    </source>
</evidence>
<dbReference type="Gene3D" id="3.80.10.10">
    <property type="entry name" value="Ribonuclease Inhibitor"/>
    <property type="match status" value="3"/>
</dbReference>
<organism evidence="9 10">
    <name type="scientific">Eucalyptus globulus</name>
    <name type="common">Tasmanian blue gum</name>
    <dbReference type="NCBI Taxonomy" id="34317"/>
    <lineage>
        <taxon>Eukaryota</taxon>
        <taxon>Viridiplantae</taxon>
        <taxon>Streptophyta</taxon>
        <taxon>Embryophyta</taxon>
        <taxon>Tracheophyta</taxon>
        <taxon>Spermatophyta</taxon>
        <taxon>Magnoliopsida</taxon>
        <taxon>eudicotyledons</taxon>
        <taxon>Gunneridae</taxon>
        <taxon>Pentapetalae</taxon>
        <taxon>rosids</taxon>
        <taxon>malvids</taxon>
        <taxon>Myrtales</taxon>
        <taxon>Myrtaceae</taxon>
        <taxon>Myrtoideae</taxon>
        <taxon>Eucalypteae</taxon>
        <taxon>Eucalyptus</taxon>
    </lineage>
</organism>
<gene>
    <name evidence="9" type="ORF">ACJRO7_022983</name>
</gene>
<dbReference type="AlphaFoldDB" id="A0ABD3K097"/>
<keyword evidence="6" id="KW-0067">ATP-binding</keyword>
<protein>
    <recommendedName>
        <fullName evidence="8">AAA+ ATPase domain-containing protein</fullName>
    </recommendedName>
</protein>
<dbReference type="InterPro" id="IPR042197">
    <property type="entry name" value="Apaf_helical"/>
</dbReference>
<dbReference type="Proteomes" id="UP001634007">
    <property type="component" value="Unassembled WGS sequence"/>
</dbReference>
<name>A0ABD3K097_EUCGL</name>
<dbReference type="InterPro" id="IPR027417">
    <property type="entry name" value="P-loop_NTPase"/>
</dbReference>
<dbReference type="InterPro" id="IPR003591">
    <property type="entry name" value="Leu-rich_rpt_typical-subtyp"/>
</dbReference>
<evidence type="ECO:0000256" key="6">
    <source>
        <dbReference type="ARBA" id="ARBA00022840"/>
    </source>
</evidence>
<keyword evidence="2" id="KW-0433">Leucine-rich repeat</keyword>
<feature type="domain" description="AAA+ ATPase" evidence="8">
    <location>
        <begin position="145"/>
        <end position="294"/>
    </location>
</feature>
<dbReference type="PRINTS" id="PR00364">
    <property type="entry name" value="DISEASERSIST"/>
</dbReference>
<evidence type="ECO:0000256" key="2">
    <source>
        <dbReference type="ARBA" id="ARBA00022614"/>
    </source>
</evidence>
<dbReference type="InterPro" id="IPR058922">
    <property type="entry name" value="WHD_DRP"/>
</dbReference>
<comment type="similarity">
    <text evidence="1">Belongs to the disease resistance NB-LRR family.</text>
</comment>
<feature type="coiled-coil region" evidence="7">
    <location>
        <begin position="13"/>
        <end position="40"/>
    </location>
</feature>
<dbReference type="Gene3D" id="1.10.10.10">
    <property type="entry name" value="Winged helix-like DNA-binding domain superfamily/Winged helix DNA-binding domain"/>
    <property type="match status" value="1"/>
</dbReference>
<dbReference type="SMART" id="SM00369">
    <property type="entry name" value="LRR_TYP"/>
    <property type="match status" value="2"/>
</dbReference>
<comment type="caution">
    <text evidence="9">The sequence shown here is derived from an EMBL/GenBank/DDBJ whole genome shotgun (WGS) entry which is preliminary data.</text>
</comment>
<dbReference type="PANTHER" id="PTHR33463">
    <property type="entry name" value="NB-ARC DOMAIN-CONTAINING PROTEIN-RELATED"/>
    <property type="match status" value="1"/>
</dbReference>
<keyword evidence="7" id="KW-0175">Coiled coil</keyword>
<evidence type="ECO:0000256" key="3">
    <source>
        <dbReference type="ARBA" id="ARBA00022737"/>
    </source>
</evidence>
<evidence type="ECO:0000313" key="9">
    <source>
        <dbReference type="EMBL" id="KAL3733546.1"/>
    </source>
</evidence>